<dbReference type="SUPFAM" id="SSF52833">
    <property type="entry name" value="Thioredoxin-like"/>
    <property type="match status" value="1"/>
</dbReference>
<accession>A0A831X818</accession>
<dbReference type="GO" id="GO:0045454">
    <property type="term" value="P:cell redox homeostasis"/>
    <property type="evidence" value="ECO:0007669"/>
    <property type="project" value="TreeGrafter"/>
</dbReference>
<keyword evidence="5" id="KW-0676">Redox-active center</keyword>
<gene>
    <name evidence="7" type="ORF">ENP34_10300</name>
</gene>
<keyword evidence="3" id="KW-0560">Oxidoreductase</keyword>
<dbReference type="InterPro" id="IPR050924">
    <property type="entry name" value="Peroxiredoxin_BCP/PrxQ"/>
</dbReference>
<evidence type="ECO:0000256" key="4">
    <source>
        <dbReference type="ARBA" id="ARBA00023157"/>
    </source>
</evidence>
<evidence type="ECO:0000313" key="7">
    <source>
        <dbReference type="EMBL" id="HEG91812.1"/>
    </source>
</evidence>
<keyword evidence="4" id="KW-1015">Disulfide bond</keyword>
<dbReference type="EMBL" id="DSIY01000242">
    <property type="protein sequence ID" value="HEG91812.1"/>
    <property type="molecule type" value="Genomic_DNA"/>
</dbReference>
<evidence type="ECO:0000256" key="3">
    <source>
        <dbReference type="ARBA" id="ARBA00023002"/>
    </source>
</evidence>
<dbReference type="PROSITE" id="PS51352">
    <property type="entry name" value="THIOREDOXIN_2"/>
    <property type="match status" value="1"/>
</dbReference>
<evidence type="ECO:0000256" key="2">
    <source>
        <dbReference type="ARBA" id="ARBA00022862"/>
    </source>
</evidence>
<dbReference type="PANTHER" id="PTHR42801">
    <property type="entry name" value="THIOREDOXIN-DEPENDENT PEROXIDE REDUCTASE"/>
    <property type="match status" value="1"/>
</dbReference>
<dbReference type="GO" id="GO:0005737">
    <property type="term" value="C:cytoplasm"/>
    <property type="evidence" value="ECO:0007669"/>
    <property type="project" value="TreeGrafter"/>
</dbReference>
<feature type="domain" description="Thioredoxin" evidence="6">
    <location>
        <begin position="25"/>
        <end position="189"/>
    </location>
</feature>
<comment type="caution">
    <text evidence="7">The sequence shown here is derived from an EMBL/GenBank/DDBJ whole genome shotgun (WGS) entry which is preliminary data.</text>
</comment>
<dbReference type="Pfam" id="PF08534">
    <property type="entry name" value="Redoxin"/>
    <property type="match status" value="1"/>
</dbReference>
<dbReference type="Gene3D" id="3.40.30.10">
    <property type="entry name" value="Glutaredoxin"/>
    <property type="match status" value="1"/>
</dbReference>
<dbReference type="InterPro" id="IPR013740">
    <property type="entry name" value="Redoxin"/>
</dbReference>
<dbReference type="GO" id="GO:0034599">
    <property type="term" value="P:cellular response to oxidative stress"/>
    <property type="evidence" value="ECO:0007669"/>
    <property type="project" value="TreeGrafter"/>
</dbReference>
<dbReference type="InterPro" id="IPR036249">
    <property type="entry name" value="Thioredoxin-like_sf"/>
</dbReference>
<evidence type="ECO:0000259" key="6">
    <source>
        <dbReference type="PROSITE" id="PS51352"/>
    </source>
</evidence>
<organism evidence="7">
    <name type="scientific">Thermorudis peleae</name>
    <dbReference type="NCBI Taxonomy" id="1382356"/>
    <lineage>
        <taxon>Bacteria</taxon>
        <taxon>Pseudomonadati</taxon>
        <taxon>Thermomicrobiota</taxon>
        <taxon>Thermomicrobia</taxon>
        <taxon>Thermomicrobia incertae sedis</taxon>
        <taxon>Thermorudis</taxon>
    </lineage>
</organism>
<proteinExistence type="predicted"/>
<protein>
    <submittedName>
        <fullName evidence="7">Peroxiredoxin</fullName>
    </submittedName>
</protein>
<dbReference type="InterPro" id="IPR013766">
    <property type="entry name" value="Thioredoxin_domain"/>
</dbReference>
<dbReference type="CDD" id="cd03017">
    <property type="entry name" value="PRX_BCP"/>
    <property type="match status" value="1"/>
</dbReference>
<name>A0A831X818_9BACT</name>
<dbReference type="GO" id="GO:0008379">
    <property type="term" value="F:thioredoxin peroxidase activity"/>
    <property type="evidence" value="ECO:0007669"/>
    <property type="project" value="TreeGrafter"/>
</dbReference>
<evidence type="ECO:0000256" key="5">
    <source>
        <dbReference type="ARBA" id="ARBA00023284"/>
    </source>
</evidence>
<reference evidence="7" key="1">
    <citation type="journal article" date="2020" name="mSystems">
        <title>Genome- and Community-Level Interaction Insights into Carbon Utilization and Element Cycling Functions of Hydrothermarchaeota in Hydrothermal Sediment.</title>
        <authorList>
            <person name="Zhou Z."/>
            <person name="Liu Y."/>
            <person name="Xu W."/>
            <person name="Pan J."/>
            <person name="Luo Z.H."/>
            <person name="Li M."/>
        </authorList>
    </citation>
    <scope>NUCLEOTIDE SEQUENCE [LARGE SCALE GENOMIC DNA]</scope>
    <source>
        <strain evidence="7">SpSt-210</strain>
    </source>
</reference>
<dbReference type="AlphaFoldDB" id="A0A831X818"/>
<dbReference type="PANTHER" id="PTHR42801:SF21">
    <property type="entry name" value="BCPB PROTEIN"/>
    <property type="match status" value="1"/>
</dbReference>
<keyword evidence="2" id="KW-0049">Antioxidant</keyword>
<sequence>MARAGNLYELPEHLPVPEDDGACDHLPGLRVPSIPLPSTAGSTVDLSALPGTTVVYCYPRTGRPGEPLPAGWDEIPGARGCTAQSCAFRDHYQELQALGARVYGLSTQDTAYQREAVERLRLPFELLSDADLRFAQALRLPTFTVEGMRLIKRLTLVIEDGQIVKVFYPVFPPQQNPEDVIAWLSGRQA</sequence>
<evidence type="ECO:0000256" key="1">
    <source>
        <dbReference type="ARBA" id="ARBA00022559"/>
    </source>
</evidence>
<keyword evidence="1" id="KW-0575">Peroxidase</keyword>